<comment type="similarity">
    <text evidence="1">In the C-terminal section; belongs to the class-I pyridoxal-phosphate-dependent aminotransferase family.</text>
</comment>
<proteinExistence type="inferred from homology"/>
<feature type="domain" description="HTH gntR-type" evidence="6">
    <location>
        <begin position="1"/>
        <end position="69"/>
    </location>
</feature>
<dbReference type="SUPFAM" id="SSF53383">
    <property type="entry name" value="PLP-dependent transferases"/>
    <property type="match status" value="1"/>
</dbReference>
<keyword evidence="3" id="KW-0805">Transcription regulation</keyword>
<dbReference type="Gene3D" id="3.90.1150.10">
    <property type="entry name" value="Aspartate Aminotransferase, domain 1"/>
    <property type="match status" value="1"/>
</dbReference>
<dbReference type="InterPro" id="IPR036388">
    <property type="entry name" value="WH-like_DNA-bd_sf"/>
</dbReference>
<gene>
    <name evidence="7" type="ORF">F950_02386</name>
</gene>
<keyword evidence="2" id="KW-0663">Pyridoxal phosphate</keyword>
<keyword evidence="8" id="KW-1185">Reference proteome</keyword>
<evidence type="ECO:0000256" key="5">
    <source>
        <dbReference type="ARBA" id="ARBA00023163"/>
    </source>
</evidence>
<reference evidence="7 8" key="1">
    <citation type="submission" date="2013-02" db="EMBL/GenBank/DDBJ databases">
        <title>The Genome Sequence of Acinetobacter soli NIPH 2899.</title>
        <authorList>
            <consortium name="The Broad Institute Genome Sequencing Platform"/>
            <consortium name="The Broad Institute Genome Sequencing Center for Infectious Disease"/>
            <person name="Cerqueira G."/>
            <person name="Feldgarden M."/>
            <person name="Courvalin P."/>
            <person name="Perichon B."/>
            <person name="Grillot-Courvalin C."/>
            <person name="Clermont D."/>
            <person name="Rocha E."/>
            <person name="Yoon E.-J."/>
            <person name="Nemec A."/>
            <person name="Walker B."/>
            <person name="Young S.K."/>
            <person name="Zeng Q."/>
            <person name="Gargeya S."/>
            <person name="Fitzgerald M."/>
            <person name="Haas B."/>
            <person name="Abouelleil A."/>
            <person name="Alvarado L."/>
            <person name="Arachchi H.M."/>
            <person name="Berlin A.M."/>
            <person name="Chapman S.B."/>
            <person name="Dewar J."/>
            <person name="Goldberg J."/>
            <person name="Griggs A."/>
            <person name="Gujja S."/>
            <person name="Hansen M."/>
            <person name="Howarth C."/>
            <person name="Imamovic A."/>
            <person name="Larimer J."/>
            <person name="McCowan C."/>
            <person name="Murphy C."/>
            <person name="Neiman D."/>
            <person name="Pearson M."/>
            <person name="Priest M."/>
            <person name="Roberts A."/>
            <person name="Saif S."/>
            <person name="Shea T."/>
            <person name="Sisk P."/>
            <person name="Sykes S."/>
            <person name="Wortman J."/>
            <person name="Nusbaum C."/>
            <person name="Birren B."/>
        </authorList>
    </citation>
    <scope>NUCLEOTIDE SEQUENCE [LARGE SCALE GENOMIC DNA]</scope>
    <source>
        <strain evidence="7 8">NIPH 2899</strain>
    </source>
</reference>
<dbReference type="SMART" id="SM00345">
    <property type="entry name" value="HTH_GNTR"/>
    <property type="match status" value="1"/>
</dbReference>
<organism evidence="7 8">
    <name type="scientific">Acinetobacter soli NIPH 2899</name>
    <dbReference type="NCBI Taxonomy" id="1217677"/>
    <lineage>
        <taxon>Bacteria</taxon>
        <taxon>Pseudomonadati</taxon>
        <taxon>Pseudomonadota</taxon>
        <taxon>Gammaproteobacteria</taxon>
        <taxon>Moraxellales</taxon>
        <taxon>Moraxellaceae</taxon>
        <taxon>Acinetobacter</taxon>
    </lineage>
</organism>
<dbReference type="PANTHER" id="PTHR46577">
    <property type="entry name" value="HTH-TYPE TRANSCRIPTIONAL REGULATORY PROTEIN GABR"/>
    <property type="match status" value="1"/>
</dbReference>
<keyword evidence="4" id="KW-0238">DNA-binding</keyword>
<name>A0ABP2U4T2_9GAMM</name>
<evidence type="ECO:0000256" key="2">
    <source>
        <dbReference type="ARBA" id="ARBA00022898"/>
    </source>
</evidence>
<evidence type="ECO:0000313" key="8">
    <source>
        <dbReference type="Proteomes" id="UP000018433"/>
    </source>
</evidence>
<dbReference type="Gene3D" id="1.10.10.10">
    <property type="entry name" value="Winged helix-like DNA-binding domain superfamily/Winged helix DNA-binding domain"/>
    <property type="match status" value="1"/>
</dbReference>
<protein>
    <recommendedName>
        <fullName evidence="6">HTH gntR-type domain-containing protein</fullName>
    </recommendedName>
</protein>
<dbReference type="InterPro" id="IPR015421">
    <property type="entry name" value="PyrdxlP-dep_Trfase_major"/>
</dbReference>
<accession>A0ABP2U4T2</accession>
<dbReference type="Proteomes" id="UP000018433">
    <property type="component" value="Unassembled WGS sequence"/>
</dbReference>
<comment type="caution">
    <text evidence="7">The sequence shown here is derived from an EMBL/GenBank/DDBJ whole genome shotgun (WGS) entry which is preliminary data.</text>
</comment>
<dbReference type="InterPro" id="IPR000524">
    <property type="entry name" value="Tscrpt_reg_HTH_GntR"/>
</dbReference>
<dbReference type="InterPro" id="IPR015424">
    <property type="entry name" value="PyrdxlP-dep_Trfase"/>
</dbReference>
<dbReference type="CDD" id="cd07377">
    <property type="entry name" value="WHTH_GntR"/>
    <property type="match status" value="1"/>
</dbReference>
<dbReference type="PROSITE" id="PS50949">
    <property type="entry name" value="HTH_GNTR"/>
    <property type="match status" value="1"/>
</dbReference>
<sequence>MTKIEHVIRYIDSELKSRRLTPGMRLPSVRQLAKQLDFSVSTIVCAYERMLSTGQIESRAGSGFFVSAPLEPLKLSNMEPIQVKHLDPLRLSRELLEASPSLIKPGCGWLPDSWMPHEALRKAIRDVSKESTFELMNYSSPLGFNLLRELLARRLQSKSIFVSPDQVLLTDSGSYSTDLLCRFLLKPGDTVLVDDPCYFNFKALLKVHQAKVIGIPYTTDGPNIEAFQQAITQHQPRLYITNSGIHNPTGAMPSSATVHQLVSLITQANMIVIEDDIFSDFENKHSPRFSALDGLTNSIYIGSFSKTLSASLRCGYIVAKPEWINDLIDLKIATSFSHNNFSAHVLYKVLTDGKYRKHLEQLNTRLANAMDISINTLEQMQIRPWIKPQAGMFLWCELPAYIDLHRLQQYCTEQGVVLALGEAFSTSGLFKQFLRFNVAQCVHYDVFNVLQAGLLASKPASTYMNDHLID</sequence>
<dbReference type="InterPro" id="IPR004839">
    <property type="entry name" value="Aminotransferase_I/II_large"/>
</dbReference>
<evidence type="ECO:0000313" key="7">
    <source>
        <dbReference type="EMBL" id="ENV59832.1"/>
    </source>
</evidence>
<dbReference type="RefSeq" id="WP_004947226.1">
    <property type="nucleotide sequence ID" value="NZ_KB849643.1"/>
</dbReference>
<evidence type="ECO:0000256" key="1">
    <source>
        <dbReference type="ARBA" id="ARBA00005384"/>
    </source>
</evidence>
<dbReference type="SUPFAM" id="SSF46785">
    <property type="entry name" value="Winged helix' DNA-binding domain"/>
    <property type="match status" value="1"/>
</dbReference>
<evidence type="ECO:0000256" key="3">
    <source>
        <dbReference type="ARBA" id="ARBA00023015"/>
    </source>
</evidence>
<evidence type="ECO:0000256" key="4">
    <source>
        <dbReference type="ARBA" id="ARBA00023125"/>
    </source>
</evidence>
<dbReference type="CDD" id="cd00609">
    <property type="entry name" value="AAT_like"/>
    <property type="match status" value="1"/>
</dbReference>
<dbReference type="InterPro" id="IPR036390">
    <property type="entry name" value="WH_DNA-bd_sf"/>
</dbReference>
<dbReference type="Pfam" id="PF00155">
    <property type="entry name" value="Aminotran_1_2"/>
    <property type="match status" value="1"/>
</dbReference>
<dbReference type="Gene3D" id="3.40.640.10">
    <property type="entry name" value="Type I PLP-dependent aspartate aminotransferase-like (Major domain)"/>
    <property type="match status" value="1"/>
</dbReference>
<dbReference type="PANTHER" id="PTHR46577:SF2">
    <property type="entry name" value="TRANSCRIPTIONAL REGULATORY PROTEIN"/>
    <property type="match status" value="1"/>
</dbReference>
<evidence type="ECO:0000259" key="6">
    <source>
        <dbReference type="PROSITE" id="PS50949"/>
    </source>
</evidence>
<dbReference type="Pfam" id="PF00392">
    <property type="entry name" value="GntR"/>
    <property type="match status" value="1"/>
</dbReference>
<dbReference type="EMBL" id="APPV01000011">
    <property type="protein sequence ID" value="ENV59832.1"/>
    <property type="molecule type" value="Genomic_DNA"/>
</dbReference>
<dbReference type="InterPro" id="IPR015422">
    <property type="entry name" value="PyrdxlP-dep_Trfase_small"/>
</dbReference>
<dbReference type="InterPro" id="IPR051446">
    <property type="entry name" value="HTH_trans_reg/aminotransferase"/>
</dbReference>
<keyword evidence="5" id="KW-0804">Transcription</keyword>